<reference evidence="8" key="4">
    <citation type="submission" date="2023-06" db="EMBL/GenBank/DDBJ databases">
        <authorList>
            <consortium name="PulseNet: The National Subtyping Network for Foodborne Disease Surveillance"/>
        </authorList>
    </citation>
    <scope>NUCLEOTIDE SEQUENCE</scope>
    <source>
        <strain evidence="8">PNUSAC035917</strain>
    </source>
</reference>
<dbReference type="Proteomes" id="UP000482054">
    <property type="component" value="Unassembled WGS sequence"/>
</dbReference>
<evidence type="ECO:0000313" key="9">
    <source>
        <dbReference type="Proteomes" id="UP000335162"/>
    </source>
</evidence>
<evidence type="ECO:0000313" key="4">
    <source>
        <dbReference type="EMBL" id="EAL7092121.1"/>
    </source>
</evidence>
<dbReference type="EMBL" id="AAMOXJ010000025">
    <property type="protein sequence ID" value="EDJ6169712.1"/>
    <property type="molecule type" value="Genomic_DNA"/>
</dbReference>
<sequence length="117" mass="12937">MDKVEVKLKKSKMTTTEKLILTLWLSCGVAAIVLLLVYLKIITSFIGILGLLSVSSLVIAFVLFLAKNIKIVPYDEKKHGGYRSDNNTHFSEFLDGYATGYSMSIHGIDGEALHSDK</sequence>
<dbReference type="EMBL" id="AACRKS010000031">
    <property type="protein sequence ID" value="EAL8130468.1"/>
    <property type="molecule type" value="Genomic_DNA"/>
</dbReference>
<reference evidence="7 10" key="3">
    <citation type="submission" date="2019-10" db="EMBL/GenBank/DDBJ databases">
        <authorList>
            <consortium name="PulseNet: The National Subtyping Network for Foodborne Disease Surveillance"/>
            <person name="Tarr C.L."/>
            <person name="Trees E."/>
            <person name="Katz L.S."/>
            <person name="Carleton-Romer H.A."/>
            <person name="Stroika S."/>
            <person name="Kucerova Z."/>
            <person name="Roache K.F."/>
            <person name="Sabol A.L."/>
            <person name="Besser J."/>
            <person name="Gerner-Smidt P."/>
        </authorList>
    </citation>
    <scope>NUCLEOTIDE SEQUENCE [LARGE SCALE GENOMIC DNA]</scope>
    <source>
        <strain evidence="7 10">PNUSAC012955</strain>
    </source>
</reference>
<dbReference type="EMBL" id="AACNRY010000039">
    <property type="protein sequence ID" value="EAL3736205.1"/>
    <property type="molecule type" value="Genomic_DNA"/>
</dbReference>
<organism evidence="4">
    <name type="scientific">Campylobacter jejuni</name>
    <dbReference type="NCBI Taxonomy" id="197"/>
    <lineage>
        <taxon>Bacteria</taxon>
        <taxon>Pseudomonadati</taxon>
        <taxon>Campylobacterota</taxon>
        <taxon>Epsilonproteobacteria</taxon>
        <taxon>Campylobacterales</taxon>
        <taxon>Campylobacteraceae</taxon>
        <taxon>Campylobacter</taxon>
    </lineage>
</organism>
<keyword evidence="1" id="KW-0472">Membrane</keyword>
<evidence type="ECO:0000256" key="1">
    <source>
        <dbReference type="SAM" id="Phobius"/>
    </source>
</evidence>
<dbReference type="Proteomes" id="UP001183411">
    <property type="component" value="Unassembled WGS sequence"/>
</dbReference>
<accession>A0A5T0Y8Z7</accession>
<reference evidence="4" key="1">
    <citation type="submission" date="2018-07" db="EMBL/GenBank/DDBJ databases">
        <authorList>
            <consortium name="NARMS: The National Antimicrobial Resistance Monitoring System"/>
        </authorList>
    </citation>
    <scope>NUCLEOTIDE SEQUENCE</scope>
    <source>
        <strain evidence="4">FSIS11811530</strain>
        <strain evidence="5">FSIS11811548</strain>
        <strain evidence="2">FSIS1606951</strain>
        <strain evidence="3 9">FSIS1607212</strain>
    </source>
</reference>
<gene>
    <name evidence="2" type="ORF">BB943_02470</name>
    <name evidence="3" type="ORF">BFD99_09555</name>
    <name evidence="4" type="ORF">DUH84_08155</name>
    <name evidence="5" type="ORF">DW530_08970</name>
    <name evidence="6" type="ORF">FRQ18_09170</name>
    <name evidence="7" type="ORF">GFF90_09010</name>
    <name evidence="8" type="ORF">QQI97_001965</name>
</gene>
<dbReference type="EMBL" id="ABMIIH010000033">
    <property type="protein sequence ID" value="ELD5187742.1"/>
    <property type="molecule type" value="Genomic_DNA"/>
</dbReference>
<feature type="transmembrane region" description="Helical" evidence="1">
    <location>
        <begin position="21"/>
        <end position="39"/>
    </location>
</feature>
<name>A0A5T0Y8Z7_CAMJU</name>
<evidence type="ECO:0000313" key="6">
    <source>
        <dbReference type="EMBL" id="ECK7582816.1"/>
    </source>
</evidence>
<dbReference type="EMBL" id="AACQNU010000069">
    <property type="protein sequence ID" value="EAL7092121.1"/>
    <property type="molecule type" value="Genomic_DNA"/>
</dbReference>
<evidence type="ECO:0000313" key="5">
    <source>
        <dbReference type="EMBL" id="EAL8130468.1"/>
    </source>
</evidence>
<feature type="transmembrane region" description="Helical" evidence="1">
    <location>
        <begin position="45"/>
        <end position="66"/>
    </location>
</feature>
<keyword evidence="1" id="KW-0812">Transmembrane</keyword>
<dbReference type="EMBL" id="AAJDCU010000027">
    <property type="protein sequence ID" value="ECK7582816.1"/>
    <property type="molecule type" value="Genomic_DNA"/>
</dbReference>
<dbReference type="EMBL" id="AACNOG010000004">
    <property type="protein sequence ID" value="EAL3567398.1"/>
    <property type="molecule type" value="Genomic_DNA"/>
</dbReference>
<evidence type="ECO:0000313" key="3">
    <source>
        <dbReference type="EMBL" id="EAL3736205.1"/>
    </source>
</evidence>
<dbReference type="Proteomes" id="UP000335162">
    <property type="component" value="Unassembled WGS sequence"/>
</dbReference>
<proteinExistence type="predicted"/>
<evidence type="ECO:0000313" key="8">
    <source>
        <dbReference type="EMBL" id="ELD5187742.1"/>
    </source>
</evidence>
<evidence type="ECO:0000313" key="7">
    <source>
        <dbReference type="EMBL" id="EDJ6169712.1"/>
    </source>
</evidence>
<evidence type="ECO:0000313" key="2">
    <source>
        <dbReference type="EMBL" id="EAL3567398.1"/>
    </source>
</evidence>
<dbReference type="RefSeq" id="WP_002839469.1">
    <property type="nucleotide sequence ID" value="NZ_CP048756.1"/>
</dbReference>
<protein>
    <submittedName>
        <fullName evidence="4">Uncharacterized protein</fullName>
    </submittedName>
</protein>
<dbReference type="AlphaFoldDB" id="A0A5T0Y8Z7"/>
<comment type="caution">
    <text evidence="4">The sequence shown here is derived from an EMBL/GenBank/DDBJ whole genome shotgun (WGS) entry which is preliminary data.</text>
</comment>
<keyword evidence="1" id="KW-1133">Transmembrane helix</keyword>
<reference evidence="6" key="2">
    <citation type="submission" date="2019-08" db="EMBL/GenBank/DDBJ databases">
        <authorList>
            <person name="Ashton P.M."/>
            <person name="Dallman T."/>
            <person name="Nair S."/>
            <person name="De Pinna E."/>
            <person name="Peters T."/>
            <person name="Grant K."/>
        </authorList>
    </citation>
    <scope>NUCLEOTIDE SEQUENCE</scope>
    <source>
        <strain evidence="6">766744</strain>
    </source>
</reference>
<evidence type="ECO:0000313" key="10">
    <source>
        <dbReference type="Proteomes" id="UP000482054"/>
    </source>
</evidence>